<evidence type="ECO:0000256" key="6">
    <source>
        <dbReference type="ARBA" id="ARBA00023235"/>
    </source>
</evidence>
<dbReference type="CDD" id="cd20294">
    <property type="entry name" value="cupin_KduI_N"/>
    <property type="match status" value="1"/>
</dbReference>
<accession>A0A848QLJ6</accession>
<dbReference type="UniPathway" id="UPA00545">
    <property type="reaction ID" value="UER00826"/>
</dbReference>
<gene>
    <name evidence="7 8" type="primary">kduI</name>
    <name evidence="8" type="ORF">HKD42_08070</name>
</gene>
<dbReference type="InterPro" id="IPR014710">
    <property type="entry name" value="RmlC-like_jellyroll"/>
</dbReference>
<feature type="binding site" evidence="7">
    <location>
        <position position="244"/>
    </location>
    <ligand>
        <name>Zn(2+)</name>
        <dbReference type="ChEBI" id="CHEBI:29105"/>
    </ligand>
</feature>
<comment type="caution">
    <text evidence="8">The sequence shown here is derived from an EMBL/GenBank/DDBJ whole genome shotgun (WGS) entry which is preliminary data.</text>
</comment>
<keyword evidence="4 7" id="KW-0479">Metal-binding</keyword>
<dbReference type="Pfam" id="PF04962">
    <property type="entry name" value="KduI"/>
    <property type="match status" value="1"/>
</dbReference>
<dbReference type="GO" id="GO:0008697">
    <property type="term" value="F:4-deoxy-L-threo-5-hexosulose-uronate ketol-isomerase activity"/>
    <property type="evidence" value="ECO:0007669"/>
    <property type="project" value="UniProtKB-UniRule"/>
</dbReference>
<dbReference type="EC" id="5.3.1.17" evidence="7"/>
<organism evidence="8 9">
    <name type="scientific">Pontixanthobacter rizhaonensis</name>
    <dbReference type="NCBI Taxonomy" id="2730337"/>
    <lineage>
        <taxon>Bacteria</taxon>
        <taxon>Pseudomonadati</taxon>
        <taxon>Pseudomonadota</taxon>
        <taxon>Alphaproteobacteria</taxon>
        <taxon>Sphingomonadales</taxon>
        <taxon>Erythrobacteraceae</taxon>
        <taxon>Pontixanthobacter</taxon>
    </lineage>
</organism>
<dbReference type="GO" id="GO:0019698">
    <property type="term" value="P:D-galacturonate catabolic process"/>
    <property type="evidence" value="ECO:0007669"/>
    <property type="project" value="TreeGrafter"/>
</dbReference>
<keyword evidence="5 7" id="KW-0862">Zinc</keyword>
<name>A0A848QLJ6_9SPHN</name>
<sequence length="277" mass="30828">MLDRKFAADQQRYRTMRNEELRDSFVVNGLMREGELMLTLSDIDRGIVGSAVPTQTPLEFSSFDELGGGAFTARREVGVINIGGSGTIRVGEDAFALDRLDSLYIGRGEHTVQFASDDAADPARYYLVSYPAHTAYPSKLVKQAEANRIDLGEKATCNERTIFQPLRPGIIESCQLVMGFTSLAEGSVWNTFPPHTHDRRSEFYFYFDLSEEARVFHFMGRPDELKALPLSNEEAALSPSWSMHCGVGSGAYSFIWSMGGENQEFDDMDHVPQAALA</sequence>
<evidence type="ECO:0000313" key="8">
    <source>
        <dbReference type="EMBL" id="NMW32014.1"/>
    </source>
</evidence>
<dbReference type="HAMAP" id="MF_00687">
    <property type="entry name" value="KduI"/>
    <property type="match status" value="1"/>
</dbReference>
<evidence type="ECO:0000313" key="9">
    <source>
        <dbReference type="Proteomes" id="UP000561181"/>
    </source>
</evidence>
<dbReference type="GO" id="GO:0042840">
    <property type="term" value="P:D-glucuronate catabolic process"/>
    <property type="evidence" value="ECO:0007669"/>
    <property type="project" value="TreeGrafter"/>
</dbReference>
<comment type="cofactor">
    <cofactor evidence="7">
        <name>Zn(2+)</name>
        <dbReference type="ChEBI" id="CHEBI:29105"/>
    </cofactor>
    <text evidence="7">Binds 1 zinc ion per subunit.</text>
</comment>
<evidence type="ECO:0000256" key="3">
    <source>
        <dbReference type="ARBA" id="ARBA00008086"/>
    </source>
</evidence>
<dbReference type="InterPro" id="IPR027449">
    <property type="entry name" value="KduI_N"/>
</dbReference>
<dbReference type="GO" id="GO:0008270">
    <property type="term" value="F:zinc ion binding"/>
    <property type="evidence" value="ECO:0007669"/>
    <property type="project" value="UniProtKB-UniRule"/>
</dbReference>
<evidence type="ECO:0000256" key="1">
    <source>
        <dbReference type="ARBA" id="ARBA00000552"/>
    </source>
</evidence>
<reference evidence="8 9" key="1">
    <citation type="submission" date="2020-04" db="EMBL/GenBank/DDBJ databases">
        <authorList>
            <person name="Liu A."/>
        </authorList>
    </citation>
    <scope>NUCLEOTIDE SEQUENCE [LARGE SCALE GENOMIC DNA]</scope>
    <source>
        <strain evidence="8 9">RZ02</strain>
    </source>
</reference>
<dbReference type="Gene3D" id="2.60.120.520">
    <property type="entry name" value="pectin degrading enzyme 5-keto 4- deoxyuronate isomerase, domain 1"/>
    <property type="match status" value="1"/>
</dbReference>
<dbReference type="RefSeq" id="WP_170012307.1">
    <property type="nucleotide sequence ID" value="NZ_JABCRE010000003.1"/>
</dbReference>
<dbReference type="InterPro" id="IPR011051">
    <property type="entry name" value="RmlC_Cupin_sf"/>
</dbReference>
<dbReference type="EMBL" id="JABCRE010000003">
    <property type="protein sequence ID" value="NMW32014.1"/>
    <property type="molecule type" value="Genomic_DNA"/>
</dbReference>
<feature type="binding site" evidence="7">
    <location>
        <position position="197"/>
    </location>
    <ligand>
        <name>Zn(2+)</name>
        <dbReference type="ChEBI" id="CHEBI:29105"/>
    </ligand>
</feature>
<proteinExistence type="inferred from homology"/>
<evidence type="ECO:0000256" key="2">
    <source>
        <dbReference type="ARBA" id="ARBA00005148"/>
    </source>
</evidence>
<dbReference type="InterPro" id="IPR007045">
    <property type="entry name" value="KduI"/>
</dbReference>
<evidence type="ECO:0000256" key="4">
    <source>
        <dbReference type="ARBA" id="ARBA00022723"/>
    </source>
</evidence>
<dbReference type="NCBIfam" id="NF002091">
    <property type="entry name" value="PRK00924.1"/>
    <property type="match status" value="1"/>
</dbReference>
<protein>
    <recommendedName>
        <fullName evidence="7">4-deoxy-L-threo-5-hexosulose-uronate ketol-isomerase</fullName>
        <ecNumber evidence="7">5.3.1.17</ecNumber>
    </recommendedName>
    <alternativeName>
        <fullName evidence="7">5-keto-4-deoxyuronate isomerase</fullName>
    </alternativeName>
    <alternativeName>
        <fullName evidence="7">DKI isomerase</fullName>
    </alternativeName>
</protein>
<comment type="function">
    <text evidence="7">Catalyzes the isomerization of 5-dehydro-4-deoxy-D-glucuronate to 3-deoxy-D-glycero-2,5-hexodiulosonate.</text>
</comment>
<dbReference type="AlphaFoldDB" id="A0A848QLJ6"/>
<feature type="binding site" evidence="7">
    <location>
        <position position="202"/>
    </location>
    <ligand>
        <name>Zn(2+)</name>
        <dbReference type="ChEBI" id="CHEBI:29105"/>
    </ligand>
</feature>
<comment type="pathway">
    <text evidence="2 7">Glycan metabolism; pectin degradation; 2-dehydro-3-deoxy-D-gluconate from pectin: step 4/5.</text>
</comment>
<evidence type="ECO:0000256" key="5">
    <source>
        <dbReference type="ARBA" id="ARBA00022833"/>
    </source>
</evidence>
<evidence type="ECO:0000256" key="7">
    <source>
        <dbReference type="HAMAP-Rule" id="MF_00687"/>
    </source>
</evidence>
<dbReference type="PANTHER" id="PTHR38461:SF1">
    <property type="entry name" value="4-DEOXY-L-THREO-5-HEXOSULOSE-URONATE KETOL-ISOMERASE"/>
    <property type="match status" value="1"/>
</dbReference>
<dbReference type="Proteomes" id="UP000561181">
    <property type="component" value="Unassembled WGS sequence"/>
</dbReference>
<keyword evidence="6 7" id="KW-0413">Isomerase</keyword>
<dbReference type="SUPFAM" id="SSF51182">
    <property type="entry name" value="RmlC-like cupins"/>
    <property type="match status" value="1"/>
</dbReference>
<comment type="similarity">
    <text evidence="3 7">Belongs to the KduI family.</text>
</comment>
<dbReference type="GO" id="GO:0045490">
    <property type="term" value="P:pectin catabolic process"/>
    <property type="evidence" value="ECO:0007669"/>
    <property type="project" value="UniProtKB-UniRule"/>
</dbReference>
<feature type="binding site" evidence="7">
    <location>
        <position position="195"/>
    </location>
    <ligand>
        <name>Zn(2+)</name>
        <dbReference type="ChEBI" id="CHEBI:29105"/>
    </ligand>
</feature>
<dbReference type="PANTHER" id="PTHR38461">
    <property type="entry name" value="4-DEOXY-L-THREO-5-HEXOSULOSE-URONATE KETOL-ISOMERASE"/>
    <property type="match status" value="1"/>
</dbReference>
<keyword evidence="9" id="KW-1185">Reference proteome</keyword>
<comment type="catalytic activity">
    <reaction evidence="1 7">
        <text>5-dehydro-4-deoxy-D-glucuronate = 3-deoxy-D-glycero-2,5-hexodiulosonate</text>
        <dbReference type="Rhea" id="RHEA:23896"/>
        <dbReference type="ChEBI" id="CHEBI:17117"/>
        <dbReference type="ChEBI" id="CHEBI:29071"/>
        <dbReference type="EC" id="5.3.1.17"/>
    </reaction>
</comment>
<dbReference type="Gene3D" id="2.60.120.10">
    <property type="entry name" value="Jelly Rolls"/>
    <property type="match status" value="1"/>
</dbReference>
<dbReference type="CDD" id="cd20491">
    <property type="entry name" value="cupin_KduI_C"/>
    <property type="match status" value="1"/>
</dbReference>
<dbReference type="InterPro" id="IPR021120">
    <property type="entry name" value="KduI/IolB_isomerase"/>
</dbReference>